<dbReference type="EMBL" id="FNJM01000014">
    <property type="protein sequence ID" value="SDP72737.1"/>
    <property type="molecule type" value="Genomic_DNA"/>
</dbReference>
<dbReference type="Proteomes" id="UP000585258">
    <property type="component" value="Unassembled WGS sequence"/>
</dbReference>
<proteinExistence type="predicted"/>
<evidence type="ECO:0000313" key="2">
    <source>
        <dbReference type="EMBL" id="SDP72737.1"/>
    </source>
</evidence>
<gene>
    <name evidence="1" type="ORF">H7E68_17050</name>
    <name evidence="2" type="ORF">SAMN04488529_1148</name>
</gene>
<dbReference type="Proteomes" id="UP000198597">
    <property type="component" value="Unassembled WGS sequence"/>
</dbReference>
<protein>
    <submittedName>
        <fullName evidence="2">Uncharacterized protein</fullName>
    </submittedName>
</protein>
<evidence type="ECO:0000313" key="4">
    <source>
        <dbReference type="Proteomes" id="UP000585258"/>
    </source>
</evidence>
<reference evidence="2 3" key="1">
    <citation type="submission" date="2016-10" db="EMBL/GenBank/DDBJ databases">
        <authorList>
            <person name="de Groot N.N."/>
        </authorList>
    </citation>
    <scope>NUCLEOTIDE SEQUENCE [LARGE SCALE GENOMIC DNA]</scope>
    <source>
        <strain evidence="2 3">DSM 12272</strain>
    </source>
</reference>
<keyword evidence="3" id="KW-1185">Reference proteome</keyword>
<dbReference type="EMBL" id="JACKWY010000014">
    <property type="protein sequence ID" value="MBB6716406.1"/>
    <property type="molecule type" value="Genomic_DNA"/>
</dbReference>
<organism evidence="2 3">
    <name type="scientific">Clostridium gasigenes</name>
    <dbReference type="NCBI Taxonomy" id="94869"/>
    <lineage>
        <taxon>Bacteria</taxon>
        <taxon>Bacillati</taxon>
        <taxon>Bacillota</taxon>
        <taxon>Clostridia</taxon>
        <taxon>Eubacteriales</taxon>
        <taxon>Clostridiaceae</taxon>
        <taxon>Clostridium</taxon>
    </lineage>
</organism>
<sequence length="100" mass="11673">MAKINSKNNDLLHNSKLTTTPKVYAILLHLVNDNREDLAQIVKRVDYLILYTTRCIALKDFKEAKEAIEKAGERIQFLKKEGVEIDYLEYLYEGTKKKLK</sequence>
<reference evidence="1 4" key="2">
    <citation type="submission" date="2020-08" db="EMBL/GenBank/DDBJ databases">
        <title>Clostridia isolated from Swiss meat.</title>
        <authorList>
            <person name="Wambui J."/>
            <person name="Stevens M.J.A."/>
            <person name="Stephan R."/>
        </authorList>
    </citation>
    <scope>NUCLEOTIDE SEQUENCE [LARGE SCALE GENOMIC DNA]</scope>
    <source>
        <strain evidence="1 4">CM001</strain>
    </source>
</reference>
<dbReference type="RefSeq" id="WP_089972047.1">
    <property type="nucleotide sequence ID" value="NZ_FNJM01000014.1"/>
</dbReference>
<dbReference type="OrthoDB" id="1935347at2"/>
<evidence type="ECO:0000313" key="3">
    <source>
        <dbReference type="Proteomes" id="UP000198597"/>
    </source>
</evidence>
<name>A0A1H0V2N8_9CLOT</name>
<evidence type="ECO:0000313" key="1">
    <source>
        <dbReference type="EMBL" id="MBB6716406.1"/>
    </source>
</evidence>
<accession>A0A1H0V2N8</accession>
<dbReference type="AlphaFoldDB" id="A0A1H0V2N8"/>